<evidence type="ECO:0000259" key="1">
    <source>
        <dbReference type="PROSITE" id="PS51819"/>
    </source>
</evidence>
<dbReference type="Pfam" id="PF00903">
    <property type="entry name" value="Glyoxalase"/>
    <property type="match status" value="1"/>
</dbReference>
<name>A0ABU8WXG3_9BURK</name>
<dbReference type="EMBL" id="JBBKZT010000031">
    <property type="protein sequence ID" value="MEJ8852099.1"/>
    <property type="molecule type" value="Genomic_DNA"/>
</dbReference>
<dbReference type="RefSeq" id="WP_340347971.1">
    <property type="nucleotide sequence ID" value="NZ_JBBKZT010000031.1"/>
</dbReference>
<dbReference type="InterPro" id="IPR037523">
    <property type="entry name" value="VOC_core"/>
</dbReference>
<evidence type="ECO:0000313" key="3">
    <source>
        <dbReference type="Proteomes" id="UP001385892"/>
    </source>
</evidence>
<protein>
    <submittedName>
        <fullName evidence="2">VOC family protein</fullName>
    </submittedName>
</protein>
<comment type="caution">
    <text evidence="2">The sequence shown here is derived from an EMBL/GenBank/DDBJ whole genome shotgun (WGS) entry which is preliminary data.</text>
</comment>
<dbReference type="InterPro" id="IPR029068">
    <property type="entry name" value="Glyas_Bleomycin-R_OHBP_Dase"/>
</dbReference>
<dbReference type="Proteomes" id="UP001385892">
    <property type="component" value="Unassembled WGS sequence"/>
</dbReference>
<reference evidence="2 3" key="1">
    <citation type="submission" date="2024-03" db="EMBL/GenBank/DDBJ databases">
        <title>Novel species of the genus Variovorax.</title>
        <authorList>
            <person name="Liu Q."/>
            <person name="Xin Y.-H."/>
        </authorList>
    </citation>
    <scope>NUCLEOTIDE SEQUENCE [LARGE SCALE GENOMIC DNA]</scope>
    <source>
        <strain evidence="2 3">KACC 18900</strain>
    </source>
</reference>
<accession>A0ABU8WXG3</accession>
<sequence length="139" mass="14958">MFSHVFVSVGDFERALAFHGAVMDTLGVALRFCERDKPWAGWHSAGNARPLFVICQPFDGRPHDPGNGQMVAFAAPDRATVRAAHRTALAHGGTCEGPPGLRPHYHANYYGAYYRDPDGNKFCVACHAPEDEGSGAGSS</sequence>
<dbReference type="PROSITE" id="PS51819">
    <property type="entry name" value="VOC"/>
    <property type="match status" value="1"/>
</dbReference>
<feature type="domain" description="VOC" evidence="1">
    <location>
        <begin position="1"/>
        <end position="127"/>
    </location>
</feature>
<gene>
    <name evidence="2" type="ORF">WKW82_36095</name>
</gene>
<dbReference type="InterPro" id="IPR004360">
    <property type="entry name" value="Glyas_Fos-R_dOase_dom"/>
</dbReference>
<organism evidence="2 3">
    <name type="scientific">Variovorax rhizosphaerae</name>
    <dbReference type="NCBI Taxonomy" id="1836200"/>
    <lineage>
        <taxon>Bacteria</taxon>
        <taxon>Pseudomonadati</taxon>
        <taxon>Pseudomonadota</taxon>
        <taxon>Betaproteobacteria</taxon>
        <taxon>Burkholderiales</taxon>
        <taxon>Comamonadaceae</taxon>
        <taxon>Variovorax</taxon>
    </lineage>
</organism>
<dbReference type="SUPFAM" id="SSF54593">
    <property type="entry name" value="Glyoxalase/Bleomycin resistance protein/Dihydroxybiphenyl dioxygenase"/>
    <property type="match status" value="1"/>
</dbReference>
<dbReference type="PANTHER" id="PTHR35006:SF1">
    <property type="entry name" value="BLL2941 PROTEIN"/>
    <property type="match status" value="1"/>
</dbReference>
<keyword evidence="3" id="KW-1185">Reference proteome</keyword>
<proteinExistence type="predicted"/>
<dbReference type="PANTHER" id="PTHR35006">
    <property type="entry name" value="GLYOXALASE FAMILY PROTEIN (AFU_ORTHOLOGUE AFUA_5G14830)"/>
    <property type="match status" value="1"/>
</dbReference>
<evidence type="ECO:0000313" key="2">
    <source>
        <dbReference type="EMBL" id="MEJ8852099.1"/>
    </source>
</evidence>
<dbReference type="Gene3D" id="3.10.180.10">
    <property type="entry name" value="2,3-Dihydroxybiphenyl 1,2-Dioxygenase, domain 1"/>
    <property type="match status" value="1"/>
</dbReference>
<dbReference type="CDD" id="cd07262">
    <property type="entry name" value="VOC_like"/>
    <property type="match status" value="1"/>
</dbReference>